<gene>
    <name evidence="1" type="ORF">ERUC_LOCUS15448</name>
</gene>
<accession>A0ABC8JUJ5</accession>
<comment type="caution">
    <text evidence="1">The sequence shown here is derived from an EMBL/GenBank/DDBJ whole genome shotgun (WGS) entry which is preliminary data.</text>
</comment>
<name>A0ABC8JUJ5_ERUVS</name>
<evidence type="ECO:0000313" key="1">
    <source>
        <dbReference type="EMBL" id="CAH8340643.1"/>
    </source>
</evidence>
<dbReference type="AlphaFoldDB" id="A0ABC8JUJ5"/>
<proteinExistence type="predicted"/>
<dbReference type="Proteomes" id="UP001642260">
    <property type="component" value="Unassembled WGS sequence"/>
</dbReference>
<sequence length="56" mass="6420">MAERRRLSLLCSRIRTQQLPLSQSPLMFAPQVLVILLQRQDDIHIPIPSLIKSPSN</sequence>
<organism evidence="1 2">
    <name type="scientific">Eruca vesicaria subsp. sativa</name>
    <name type="common">Garden rocket</name>
    <name type="synonym">Eruca sativa</name>
    <dbReference type="NCBI Taxonomy" id="29727"/>
    <lineage>
        <taxon>Eukaryota</taxon>
        <taxon>Viridiplantae</taxon>
        <taxon>Streptophyta</taxon>
        <taxon>Embryophyta</taxon>
        <taxon>Tracheophyta</taxon>
        <taxon>Spermatophyta</taxon>
        <taxon>Magnoliopsida</taxon>
        <taxon>eudicotyledons</taxon>
        <taxon>Gunneridae</taxon>
        <taxon>Pentapetalae</taxon>
        <taxon>rosids</taxon>
        <taxon>malvids</taxon>
        <taxon>Brassicales</taxon>
        <taxon>Brassicaceae</taxon>
        <taxon>Brassiceae</taxon>
        <taxon>Eruca</taxon>
    </lineage>
</organism>
<keyword evidence="2" id="KW-1185">Reference proteome</keyword>
<evidence type="ECO:0000313" key="2">
    <source>
        <dbReference type="Proteomes" id="UP001642260"/>
    </source>
</evidence>
<reference evidence="1 2" key="1">
    <citation type="submission" date="2022-03" db="EMBL/GenBank/DDBJ databases">
        <authorList>
            <person name="Macdonald S."/>
            <person name="Ahmed S."/>
            <person name="Newling K."/>
        </authorList>
    </citation>
    <scope>NUCLEOTIDE SEQUENCE [LARGE SCALE GENOMIC DNA]</scope>
</reference>
<dbReference type="EMBL" id="CAKOAT010144043">
    <property type="protein sequence ID" value="CAH8340643.1"/>
    <property type="molecule type" value="Genomic_DNA"/>
</dbReference>
<protein>
    <submittedName>
        <fullName evidence="1">Uncharacterized protein</fullName>
    </submittedName>
</protein>